<organism evidence="7">
    <name type="scientific">Caldithrix abyssi</name>
    <dbReference type="NCBI Taxonomy" id="187145"/>
    <lineage>
        <taxon>Bacteria</taxon>
        <taxon>Pseudomonadati</taxon>
        <taxon>Calditrichota</taxon>
        <taxon>Calditrichia</taxon>
        <taxon>Calditrichales</taxon>
        <taxon>Calditrichaceae</taxon>
        <taxon>Caldithrix</taxon>
    </lineage>
</organism>
<dbReference type="NCBIfam" id="NF004741">
    <property type="entry name" value="PRK06076.1-2"/>
    <property type="match status" value="1"/>
</dbReference>
<dbReference type="GO" id="GO:0016655">
    <property type="term" value="F:oxidoreductase activity, acting on NAD(P)H, quinone or similar compound as acceptor"/>
    <property type="evidence" value="ECO:0007669"/>
    <property type="project" value="UniProtKB-UniRule"/>
</dbReference>
<name>A0A7V5PM09_CALAY</name>
<dbReference type="PANTHER" id="PTHR11432:SF3">
    <property type="entry name" value="NADH-UBIQUINONE OXIDOREDUCTASE CHAIN 1"/>
    <property type="match status" value="1"/>
</dbReference>
<dbReference type="InterPro" id="IPR018086">
    <property type="entry name" value="NADH_UbQ_OxRdtase_su1_CS"/>
</dbReference>
<dbReference type="GO" id="GO:0048038">
    <property type="term" value="F:quinone binding"/>
    <property type="evidence" value="ECO:0007669"/>
    <property type="project" value="UniProtKB-KW"/>
</dbReference>
<keyword evidence="5" id="KW-0830">Ubiquinone</keyword>
<dbReference type="PROSITE" id="PS00668">
    <property type="entry name" value="COMPLEX1_ND1_2"/>
    <property type="match status" value="1"/>
</dbReference>
<feature type="transmembrane region" description="Helical" evidence="5">
    <location>
        <begin position="207"/>
        <end position="227"/>
    </location>
</feature>
<comment type="catalytic activity">
    <reaction evidence="5">
        <text>a quinone + NADH + 5 H(+)(in) = a quinol + NAD(+) + 4 H(+)(out)</text>
        <dbReference type="Rhea" id="RHEA:57888"/>
        <dbReference type="ChEBI" id="CHEBI:15378"/>
        <dbReference type="ChEBI" id="CHEBI:24646"/>
        <dbReference type="ChEBI" id="CHEBI:57540"/>
        <dbReference type="ChEBI" id="CHEBI:57945"/>
        <dbReference type="ChEBI" id="CHEBI:132124"/>
    </reaction>
</comment>
<dbReference type="AlphaFoldDB" id="A0A7V5PM09"/>
<gene>
    <name evidence="5 7" type="primary">nuoH</name>
    <name evidence="7" type="ORF">ENJ89_00005</name>
</gene>
<evidence type="ECO:0000256" key="4">
    <source>
        <dbReference type="ARBA" id="ARBA00023136"/>
    </source>
</evidence>
<keyword evidence="4 5" id="KW-0472">Membrane</keyword>
<comment type="function">
    <text evidence="5">NDH-1 shuttles electrons from NADH, via FMN and iron-sulfur (Fe-S) centers, to quinones in the respiratory chain. The immediate electron acceptor for the enzyme in this species is believed to be ubiquinone. Couples the redox reaction to proton translocation (for every two electrons transferred, four hydrogen ions are translocated across the cytoplasmic membrane), and thus conserves the redox energy in a proton gradient. This subunit may bind ubiquinone.</text>
</comment>
<keyword evidence="3 5" id="KW-1133">Transmembrane helix</keyword>
<protein>
    <recommendedName>
        <fullName evidence="5">NADH-quinone oxidoreductase subunit H</fullName>
        <ecNumber evidence="5">7.1.1.-</ecNumber>
    </recommendedName>
    <alternativeName>
        <fullName evidence="5">NADH dehydrogenase I subunit H</fullName>
    </alternativeName>
    <alternativeName>
        <fullName evidence="5">NDH-1 subunit H</fullName>
    </alternativeName>
</protein>
<evidence type="ECO:0000313" key="7">
    <source>
        <dbReference type="EMBL" id="HHJ51547.1"/>
    </source>
</evidence>
<dbReference type="InterPro" id="IPR001694">
    <property type="entry name" value="NADH_UbQ_OxRdtase_su1/FPO"/>
</dbReference>
<keyword evidence="5 6" id="KW-0520">NAD</keyword>
<dbReference type="GO" id="GO:0003954">
    <property type="term" value="F:NADH dehydrogenase activity"/>
    <property type="evidence" value="ECO:0007669"/>
    <property type="project" value="TreeGrafter"/>
</dbReference>
<comment type="subunit">
    <text evidence="5">NDH-1 is composed of 14 different subunits. Subunits NuoA, H, J, K, L, M, N constitute the membrane sector of the complex.</text>
</comment>
<dbReference type="PANTHER" id="PTHR11432">
    <property type="entry name" value="NADH DEHYDROGENASE SUBUNIT 1"/>
    <property type="match status" value="1"/>
</dbReference>
<dbReference type="EC" id="7.1.1.-" evidence="5"/>
<comment type="similarity">
    <text evidence="5 6">Belongs to the complex I subunit 1 family.</text>
</comment>
<feature type="transmembrane region" description="Helical" evidence="5">
    <location>
        <begin position="173"/>
        <end position="195"/>
    </location>
</feature>
<accession>A0A7V5PM09</accession>
<sequence length="351" mass="39316">MEPLLKFSIELVPGLAQLPHWLSITIVGLVAAAVLFGFTSVFALFAIWLERKVSAHMQDRLGPMEVGGWHGWAQPIADALKLLMKEDIIPENADRPLFKIAPAIVFGAALATFAVIPWSRSFIPSDMNVGLLYILSISSLGVIAILMGGWASNNKWSLYGAMRSAAQIVSYEIPVSLSLITVVLISGTLSMQGIVHGQEGNMFSWNVFRYLPFMAIAFIIYFIASLAEVNRTPFDLPEAESELVAGFHTEYSGMRFAFFFLAEYTNMFVVSAISTVAFLGGWLPPFEFLSFIPGPFWLFGKAIFLVFVQMWLRWTLPRLRVDQLMYTSWKVLTPFSFALIIIVSFWRVLTL</sequence>
<reference evidence="7" key="1">
    <citation type="journal article" date="2020" name="mSystems">
        <title>Genome- and Community-Level Interaction Insights into Carbon Utilization and Element Cycling Functions of Hydrothermarchaeota in Hydrothermal Sediment.</title>
        <authorList>
            <person name="Zhou Z."/>
            <person name="Liu Y."/>
            <person name="Xu W."/>
            <person name="Pan J."/>
            <person name="Luo Z.H."/>
            <person name="Li M."/>
        </authorList>
    </citation>
    <scope>NUCLEOTIDE SEQUENCE [LARGE SCALE GENOMIC DNA]</scope>
    <source>
        <strain evidence="7">HyVt-527</strain>
    </source>
</reference>
<comment type="subcellular location">
    <subcellularLocation>
        <location evidence="5 6">Cell membrane</location>
        <topology evidence="5 6">Multi-pass membrane protein</topology>
    </subcellularLocation>
    <subcellularLocation>
        <location evidence="1">Membrane</location>
        <topology evidence="1">Multi-pass membrane protein</topology>
    </subcellularLocation>
</comment>
<feature type="transmembrane region" description="Helical" evidence="5">
    <location>
        <begin position="20"/>
        <end position="49"/>
    </location>
</feature>
<feature type="transmembrane region" description="Helical" evidence="5">
    <location>
        <begin position="264"/>
        <end position="284"/>
    </location>
</feature>
<comment type="caution">
    <text evidence="7">The sequence shown here is derived from an EMBL/GenBank/DDBJ whole genome shotgun (WGS) entry which is preliminary data.</text>
</comment>
<dbReference type="EMBL" id="DROD01000001">
    <property type="protein sequence ID" value="HHJ51547.1"/>
    <property type="molecule type" value="Genomic_DNA"/>
</dbReference>
<dbReference type="GO" id="GO:0005886">
    <property type="term" value="C:plasma membrane"/>
    <property type="evidence" value="ECO:0007669"/>
    <property type="project" value="UniProtKB-SubCell"/>
</dbReference>
<keyword evidence="2 5" id="KW-0812">Transmembrane</keyword>
<feature type="transmembrane region" description="Helical" evidence="5">
    <location>
        <begin position="328"/>
        <end position="349"/>
    </location>
</feature>
<dbReference type="Proteomes" id="UP000886124">
    <property type="component" value="Unassembled WGS sequence"/>
</dbReference>
<keyword evidence="5" id="KW-1278">Translocase</keyword>
<keyword evidence="7" id="KW-0560">Oxidoreductase</keyword>
<dbReference type="HAMAP" id="MF_01350">
    <property type="entry name" value="NDH1_NuoH"/>
    <property type="match status" value="1"/>
</dbReference>
<keyword evidence="5" id="KW-1003">Cell membrane</keyword>
<feature type="transmembrane region" description="Helical" evidence="5">
    <location>
        <begin position="100"/>
        <end position="119"/>
    </location>
</feature>
<evidence type="ECO:0000256" key="6">
    <source>
        <dbReference type="RuleBase" id="RU000471"/>
    </source>
</evidence>
<feature type="transmembrane region" description="Helical" evidence="5">
    <location>
        <begin position="296"/>
        <end position="316"/>
    </location>
</feature>
<dbReference type="Pfam" id="PF00146">
    <property type="entry name" value="NADHdh"/>
    <property type="match status" value="1"/>
</dbReference>
<dbReference type="GO" id="GO:0009060">
    <property type="term" value="P:aerobic respiration"/>
    <property type="evidence" value="ECO:0007669"/>
    <property type="project" value="TreeGrafter"/>
</dbReference>
<evidence type="ECO:0000256" key="3">
    <source>
        <dbReference type="ARBA" id="ARBA00022989"/>
    </source>
</evidence>
<evidence type="ECO:0000256" key="1">
    <source>
        <dbReference type="ARBA" id="ARBA00004141"/>
    </source>
</evidence>
<evidence type="ECO:0000256" key="2">
    <source>
        <dbReference type="ARBA" id="ARBA00022692"/>
    </source>
</evidence>
<evidence type="ECO:0000256" key="5">
    <source>
        <dbReference type="HAMAP-Rule" id="MF_01350"/>
    </source>
</evidence>
<keyword evidence="5" id="KW-0874">Quinone</keyword>
<feature type="transmembrane region" description="Helical" evidence="5">
    <location>
        <begin position="131"/>
        <end position="152"/>
    </location>
</feature>
<proteinExistence type="inferred from homology"/>